<accession>A0A024TUJ2</accession>
<evidence type="ECO:0000313" key="2">
    <source>
        <dbReference type="EMBL" id="ETV97291.1"/>
    </source>
</evidence>
<sequence>MSPERVEPDGTPDTRFASICIATPASSSNDRPHAADRSSTTRSSQSSPVRADVAPDDIPWNRLSPRSTGAPAGPVHAVGMPDMRYSVNQCFYLSAHPSWPGQTRPSRTSNVPGTSSNRPYATTSSTAASSPCRANGMPDMPRTAQPQAVRRAVCRRLRRVVDFAKRMALVA</sequence>
<feature type="compositionally biased region" description="Polar residues" evidence="1">
    <location>
        <begin position="100"/>
        <end position="120"/>
    </location>
</feature>
<dbReference type="AlphaFoldDB" id="A0A024TUJ2"/>
<dbReference type="GeneID" id="20086692"/>
<dbReference type="RefSeq" id="XP_008873999.1">
    <property type="nucleotide sequence ID" value="XM_008875777.1"/>
</dbReference>
<proteinExistence type="predicted"/>
<feature type="compositionally biased region" description="Low complexity" evidence="1">
    <location>
        <begin position="37"/>
        <end position="47"/>
    </location>
</feature>
<protein>
    <submittedName>
        <fullName evidence="2">Uncharacterized protein</fullName>
    </submittedName>
</protein>
<feature type="region of interest" description="Disordered" evidence="1">
    <location>
        <begin position="96"/>
        <end position="147"/>
    </location>
</feature>
<reference evidence="2" key="1">
    <citation type="submission" date="2013-12" db="EMBL/GenBank/DDBJ databases">
        <title>The Genome Sequence of Aphanomyces invadans NJM9701.</title>
        <authorList>
            <consortium name="The Broad Institute Genomics Platform"/>
            <person name="Russ C."/>
            <person name="Tyler B."/>
            <person name="van West P."/>
            <person name="Dieguez-Uribeondo J."/>
            <person name="Young S.K."/>
            <person name="Zeng Q."/>
            <person name="Gargeya S."/>
            <person name="Fitzgerald M."/>
            <person name="Abouelleil A."/>
            <person name="Alvarado L."/>
            <person name="Chapman S.B."/>
            <person name="Gainer-Dewar J."/>
            <person name="Goldberg J."/>
            <person name="Griggs A."/>
            <person name="Gujja S."/>
            <person name="Hansen M."/>
            <person name="Howarth C."/>
            <person name="Imamovic A."/>
            <person name="Ireland A."/>
            <person name="Larimer J."/>
            <person name="McCowan C."/>
            <person name="Murphy C."/>
            <person name="Pearson M."/>
            <person name="Poon T.W."/>
            <person name="Priest M."/>
            <person name="Roberts A."/>
            <person name="Saif S."/>
            <person name="Shea T."/>
            <person name="Sykes S."/>
            <person name="Wortman J."/>
            <person name="Nusbaum C."/>
            <person name="Birren B."/>
        </authorList>
    </citation>
    <scope>NUCLEOTIDE SEQUENCE [LARGE SCALE GENOMIC DNA]</scope>
    <source>
        <strain evidence="2">NJM9701</strain>
    </source>
</reference>
<feature type="region of interest" description="Disordered" evidence="1">
    <location>
        <begin position="1"/>
        <end position="76"/>
    </location>
</feature>
<dbReference type="VEuPathDB" id="FungiDB:H310_09642"/>
<feature type="compositionally biased region" description="Low complexity" evidence="1">
    <location>
        <begin position="121"/>
        <end position="130"/>
    </location>
</feature>
<dbReference type="EMBL" id="KI913973">
    <property type="protein sequence ID" value="ETV97291.1"/>
    <property type="molecule type" value="Genomic_DNA"/>
</dbReference>
<organism evidence="2">
    <name type="scientific">Aphanomyces invadans</name>
    <dbReference type="NCBI Taxonomy" id="157072"/>
    <lineage>
        <taxon>Eukaryota</taxon>
        <taxon>Sar</taxon>
        <taxon>Stramenopiles</taxon>
        <taxon>Oomycota</taxon>
        <taxon>Saprolegniomycetes</taxon>
        <taxon>Saprolegniales</taxon>
        <taxon>Verrucalvaceae</taxon>
        <taxon>Aphanomyces</taxon>
    </lineage>
</organism>
<gene>
    <name evidence="2" type="ORF">H310_09642</name>
</gene>
<evidence type="ECO:0000256" key="1">
    <source>
        <dbReference type="SAM" id="MobiDB-lite"/>
    </source>
</evidence>
<name>A0A024TUJ2_9STRA</name>